<dbReference type="Gene3D" id="3.30.70.100">
    <property type="match status" value="1"/>
</dbReference>
<keyword evidence="5 6" id="KW-0378">Hydrolase</keyword>
<evidence type="ECO:0000313" key="9">
    <source>
        <dbReference type="EMBL" id="GEP68701.1"/>
    </source>
</evidence>
<reference evidence="9 10" key="1">
    <citation type="submission" date="2019-07" db="EMBL/GenBank/DDBJ databases">
        <title>Whole genome shotgun sequence of Cellulomonas soli NBRC 109434.</title>
        <authorList>
            <person name="Hosoyama A."/>
            <person name="Uohara A."/>
            <person name="Ohji S."/>
            <person name="Ichikawa N."/>
        </authorList>
    </citation>
    <scope>NUCLEOTIDE SEQUENCE [LARGE SCALE GENOMIC DNA]</scope>
    <source>
        <strain evidence="9 10">NBRC 109434</strain>
    </source>
</reference>
<dbReference type="EC" id="3.6.1.7" evidence="2 5"/>
<comment type="similarity">
    <text evidence="1 7">Belongs to the acylphosphatase family.</text>
</comment>
<evidence type="ECO:0000256" key="1">
    <source>
        <dbReference type="ARBA" id="ARBA00005614"/>
    </source>
</evidence>
<comment type="caution">
    <text evidence="9">The sequence shown here is derived from an EMBL/GenBank/DDBJ whole genome shotgun (WGS) entry which is preliminary data.</text>
</comment>
<organism evidence="9 10">
    <name type="scientific">Cellulomonas soli</name>
    <dbReference type="NCBI Taxonomy" id="931535"/>
    <lineage>
        <taxon>Bacteria</taxon>
        <taxon>Bacillati</taxon>
        <taxon>Actinomycetota</taxon>
        <taxon>Actinomycetes</taxon>
        <taxon>Micrococcales</taxon>
        <taxon>Cellulomonadaceae</taxon>
        <taxon>Cellulomonas</taxon>
    </lineage>
</organism>
<proteinExistence type="inferred from homology"/>
<dbReference type="EMBL" id="BKAL01000004">
    <property type="protein sequence ID" value="GEP68701.1"/>
    <property type="molecule type" value="Genomic_DNA"/>
</dbReference>
<dbReference type="InterPro" id="IPR020456">
    <property type="entry name" value="Acylphosphatase"/>
</dbReference>
<evidence type="ECO:0000256" key="6">
    <source>
        <dbReference type="RuleBase" id="RU000553"/>
    </source>
</evidence>
<protein>
    <recommendedName>
        <fullName evidence="3 5">Acylphosphatase</fullName>
        <ecNumber evidence="2 5">3.6.1.7</ecNumber>
    </recommendedName>
</protein>
<dbReference type="Pfam" id="PF00708">
    <property type="entry name" value="Acylphosphatase"/>
    <property type="match status" value="1"/>
</dbReference>
<dbReference type="SUPFAM" id="SSF54975">
    <property type="entry name" value="Acylphosphatase/BLUF domain-like"/>
    <property type="match status" value="1"/>
</dbReference>
<evidence type="ECO:0000256" key="4">
    <source>
        <dbReference type="ARBA" id="ARBA00047645"/>
    </source>
</evidence>
<dbReference type="PROSITE" id="PS00151">
    <property type="entry name" value="ACYLPHOSPHATASE_2"/>
    <property type="match status" value="1"/>
</dbReference>
<evidence type="ECO:0000256" key="7">
    <source>
        <dbReference type="RuleBase" id="RU004168"/>
    </source>
</evidence>
<feature type="domain" description="Acylphosphatase-like" evidence="8">
    <location>
        <begin position="2"/>
        <end position="88"/>
    </location>
</feature>
<comment type="catalytic activity">
    <reaction evidence="4 5 6">
        <text>an acyl phosphate + H2O = a carboxylate + phosphate + H(+)</text>
        <dbReference type="Rhea" id="RHEA:14965"/>
        <dbReference type="ChEBI" id="CHEBI:15377"/>
        <dbReference type="ChEBI" id="CHEBI:15378"/>
        <dbReference type="ChEBI" id="CHEBI:29067"/>
        <dbReference type="ChEBI" id="CHEBI:43474"/>
        <dbReference type="ChEBI" id="CHEBI:59918"/>
        <dbReference type="EC" id="3.6.1.7"/>
    </reaction>
</comment>
<evidence type="ECO:0000259" key="8">
    <source>
        <dbReference type="PROSITE" id="PS51160"/>
    </source>
</evidence>
<evidence type="ECO:0000256" key="3">
    <source>
        <dbReference type="ARBA" id="ARBA00015991"/>
    </source>
</evidence>
<name>A0A512PBV6_9CELL</name>
<feature type="active site" evidence="5">
    <location>
        <position position="17"/>
    </location>
</feature>
<sequence>MAQRVVVHGDVQGVGFRWWCSREASRLGLRGWVRNRQDGGVEALVEGDDDAVATMVDELRHGPRHAVVREFEVSDARPSGVPRFVVEP</sequence>
<dbReference type="AlphaFoldDB" id="A0A512PBV6"/>
<dbReference type="PROSITE" id="PS00150">
    <property type="entry name" value="ACYLPHOSPHATASE_1"/>
    <property type="match status" value="1"/>
</dbReference>
<accession>A0A512PBV6</accession>
<dbReference type="GO" id="GO:0003998">
    <property type="term" value="F:acylphosphatase activity"/>
    <property type="evidence" value="ECO:0007669"/>
    <property type="project" value="UniProtKB-EC"/>
</dbReference>
<dbReference type="PRINTS" id="PR00112">
    <property type="entry name" value="ACYLPHPHTASE"/>
</dbReference>
<keyword evidence="10" id="KW-1185">Reference proteome</keyword>
<gene>
    <name evidence="9" type="ORF">CSO01_14160</name>
</gene>
<feature type="active site" evidence="5">
    <location>
        <position position="35"/>
    </location>
</feature>
<dbReference type="Proteomes" id="UP000321798">
    <property type="component" value="Unassembled WGS sequence"/>
</dbReference>
<dbReference type="InterPro" id="IPR036046">
    <property type="entry name" value="Acylphosphatase-like_dom_sf"/>
</dbReference>
<dbReference type="PROSITE" id="PS51160">
    <property type="entry name" value="ACYLPHOSPHATASE_3"/>
    <property type="match status" value="1"/>
</dbReference>
<dbReference type="InterPro" id="IPR001792">
    <property type="entry name" value="Acylphosphatase-like_dom"/>
</dbReference>
<evidence type="ECO:0000313" key="10">
    <source>
        <dbReference type="Proteomes" id="UP000321798"/>
    </source>
</evidence>
<evidence type="ECO:0000256" key="5">
    <source>
        <dbReference type="PROSITE-ProRule" id="PRU00520"/>
    </source>
</evidence>
<dbReference type="RefSeq" id="WP_146952660.1">
    <property type="nucleotide sequence ID" value="NZ_BAABBJ010000003.1"/>
</dbReference>
<dbReference type="PANTHER" id="PTHR47268">
    <property type="entry name" value="ACYLPHOSPHATASE"/>
    <property type="match status" value="1"/>
</dbReference>
<dbReference type="PANTHER" id="PTHR47268:SF4">
    <property type="entry name" value="ACYLPHOSPHATASE"/>
    <property type="match status" value="1"/>
</dbReference>
<dbReference type="OrthoDB" id="3182027at2"/>
<evidence type="ECO:0000256" key="2">
    <source>
        <dbReference type="ARBA" id="ARBA00012150"/>
    </source>
</evidence>
<dbReference type="InterPro" id="IPR017968">
    <property type="entry name" value="Acylphosphatase_CS"/>
</dbReference>